<gene>
    <name evidence="10" type="primary">punA</name>
    <name evidence="10" type="ORF">ERS852406_00271</name>
</gene>
<evidence type="ECO:0000313" key="10">
    <source>
        <dbReference type="EMBL" id="CUN47226.1"/>
    </source>
</evidence>
<organism evidence="10 11">
    <name type="scientific">Fusicatenibacter saccharivorans</name>
    <dbReference type="NCBI Taxonomy" id="1150298"/>
    <lineage>
        <taxon>Bacteria</taxon>
        <taxon>Bacillati</taxon>
        <taxon>Bacillota</taxon>
        <taxon>Clostridia</taxon>
        <taxon>Lachnospirales</taxon>
        <taxon>Lachnospiraceae</taxon>
        <taxon>Fusicatenibacter</taxon>
    </lineage>
</organism>
<dbReference type="EC" id="2.4.2.1" evidence="7"/>
<evidence type="ECO:0000313" key="11">
    <source>
        <dbReference type="Proteomes" id="UP000095706"/>
    </source>
</evidence>
<reference evidence="10 11" key="1">
    <citation type="submission" date="2015-09" db="EMBL/GenBank/DDBJ databases">
        <authorList>
            <consortium name="Pathogen Informatics"/>
        </authorList>
    </citation>
    <scope>NUCLEOTIDE SEQUENCE [LARGE SCALE GENOMIC DNA]</scope>
    <source>
        <strain evidence="10 11">2789STDY5608849</strain>
    </source>
</reference>
<proteinExistence type="inferred from homology"/>
<evidence type="ECO:0000256" key="7">
    <source>
        <dbReference type="PIRNR" id="PIRNR000477"/>
    </source>
</evidence>
<evidence type="ECO:0000259" key="9">
    <source>
        <dbReference type="Pfam" id="PF01048"/>
    </source>
</evidence>
<feature type="binding site" evidence="8">
    <location>
        <position position="118"/>
    </location>
    <ligand>
        <name>phosphate</name>
        <dbReference type="ChEBI" id="CHEBI:43474"/>
    </ligand>
</feature>
<dbReference type="CDD" id="cd09009">
    <property type="entry name" value="PNP-EcPNPII_like"/>
    <property type="match status" value="1"/>
</dbReference>
<comment type="catalytic activity">
    <reaction evidence="6">
        <text>a purine 2'-deoxy-D-ribonucleoside + phosphate = a purine nucleobase + 2-deoxy-alpha-D-ribose 1-phosphate</text>
        <dbReference type="Rhea" id="RHEA:36431"/>
        <dbReference type="ChEBI" id="CHEBI:26386"/>
        <dbReference type="ChEBI" id="CHEBI:43474"/>
        <dbReference type="ChEBI" id="CHEBI:57259"/>
        <dbReference type="ChEBI" id="CHEBI:142361"/>
        <dbReference type="EC" id="2.4.2.1"/>
    </reaction>
</comment>
<evidence type="ECO:0000256" key="3">
    <source>
        <dbReference type="ARBA" id="ARBA00006751"/>
    </source>
</evidence>
<name>A0A173X7Z9_9FIRM</name>
<protein>
    <recommendedName>
        <fullName evidence="7">Purine nucleoside phosphorylase</fullName>
        <ecNumber evidence="7">2.4.2.1</ecNumber>
    </recommendedName>
    <alternativeName>
        <fullName evidence="7">Inosine-guanosine phosphorylase</fullName>
    </alternativeName>
</protein>
<dbReference type="GO" id="GO:0005737">
    <property type="term" value="C:cytoplasm"/>
    <property type="evidence" value="ECO:0007669"/>
    <property type="project" value="TreeGrafter"/>
</dbReference>
<feature type="binding site" evidence="8">
    <location>
        <position position="217"/>
    </location>
    <ligand>
        <name>phosphate</name>
        <dbReference type="ChEBI" id="CHEBI:43474"/>
    </ligand>
</feature>
<keyword evidence="4 7" id="KW-0328">Glycosyltransferase</keyword>
<dbReference type="InterPro" id="IPR011270">
    <property type="entry name" value="Pur_Nuc_Pase_Ino/Guo-sp"/>
</dbReference>
<dbReference type="NCBIfam" id="TIGR01697">
    <property type="entry name" value="PNPH-PUNA-XAPA"/>
    <property type="match status" value="1"/>
</dbReference>
<dbReference type="InterPro" id="IPR000845">
    <property type="entry name" value="Nucleoside_phosphorylase_d"/>
</dbReference>
<feature type="binding site" evidence="8">
    <location>
        <begin position="86"/>
        <end position="88"/>
    </location>
    <ligand>
        <name>phosphate</name>
        <dbReference type="ChEBI" id="CHEBI:43474"/>
    </ligand>
</feature>
<dbReference type="PANTHER" id="PTHR11904:SF9">
    <property type="entry name" value="PURINE NUCLEOSIDE PHOSPHORYLASE-RELATED"/>
    <property type="match status" value="1"/>
</dbReference>
<dbReference type="SUPFAM" id="SSF53167">
    <property type="entry name" value="Purine and uridine phosphorylases"/>
    <property type="match status" value="1"/>
</dbReference>
<dbReference type="PIRSF" id="PIRSF000477">
    <property type="entry name" value="PurNPase"/>
    <property type="match status" value="1"/>
</dbReference>
<dbReference type="GO" id="GO:0009116">
    <property type="term" value="P:nucleoside metabolic process"/>
    <property type="evidence" value="ECO:0007669"/>
    <property type="project" value="InterPro"/>
</dbReference>
<accession>A0A173X7Z9</accession>
<dbReference type="Pfam" id="PF01048">
    <property type="entry name" value="PNP_UDP_1"/>
    <property type="match status" value="1"/>
</dbReference>
<comment type="similarity">
    <text evidence="3 7">Belongs to the PNP/MTAP phosphorylase family.</text>
</comment>
<feature type="binding site" evidence="8">
    <location>
        <position position="66"/>
    </location>
    <ligand>
        <name>phosphate</name>
        <dbReference type="ChEBI" id="CHEBI:43474"/>
    </ligand>
</feature>
<feature type="domain" description="Nucleoside phosphorylase" evidence="9">
    <location>
        <begin position="29"/>
        <end position="274"/>
    </location>
</feature>
<comment type="pathway">
    <text evidence="2 7">Purine metabolism; purine nucleoside salvage.</text>
</comment>
<dbReference type="InterPro" id="IPR035994">
    <property type="entry name" value="Nucleoside_phosphorylase_sf"/>
</dbReference>
<dbReference type="RefSeq" id="WP_055225928.1">
    <property type="nucleotide sequence ID" value="NZ_CAXSRP010000010.1"/>
</dbReference>
<feature type="binding site" evidence="8">
    <location>
        <position position="198"/>
    </location>
    <ligand>
        <name>a purine D-ribonucleoside</name>
        <dbReference type="ChEBI" id="CHEBI:142355"/>
    </ligand>
</feature>
<dbReference type="InterPro" id="IPR011268">
    <property type="entry name" value="Purine_phosphorylase"/>
</dbReference>
<dbReference type="Proteomes" id="UP000095706">
    <property type="component" value="Unassembled WGS sequence"/>
</dbReference>
<dbReference type="EMBL" id="CYYV01000001">
    <property type="protein sequence ID" value="CUN47226.1"/>
    <property type="molecule type" value="Genomic_DNA"/>
</dbReference>
<evidence type="ECO:0000256" key="2">
    <source>
        <dbReference type="ARBA" id="ARBA00005058"/>
    </source>
</evidence>
<dbReference type="NCBIfam" id="TIGR01700">
    <property type="entry name" value="PNPH"/>
    <property type="match status" value="1"/>
</dbReference>
<sequence length="281" mass="30280">MSNTPNPVYEKLMKCYESFRSQIDFQPEVALILGSGLGDFANDIRVTATLDYHDIEGFPVSTVPGHAGRFIFGYVGDVPVVCMQGRVHYYEGYPMTDVVLPPRLMKLMGAKALFLTNAAGGIKQGTKPGSLMLLNGQIACFVPSPLIGPNIDELGTRFPDMSQIYDLEFQKIARKAAASLDIDLMEGVYLQLTGPQYESPQEIAMCRTLGADAVGMSTACEAIAARHMGMRVIGISCITNLAAGISPQPLCHAEVQEAADMVAPQFKKLVAATIQGIAKTL</sequence>
<evidence type="ECO:0000256" key="4">
    <source>
        <dbReference type="ARBA" id="ARBA00022676"/>
    </source>
</evidence>
<dbReference type="GO" id="GO:0004731">
    <property type="term" value="F:purine-nucleoside phosphorylase activity"/>
    <property type="evidence" value="ECO:0007669"/>
    <property type="project" value="UniProtKB-EC"/>
</dbReference>
<dbReference type="NCBIfam" id="NF006054">
    <property type="entry name" value="PRK08202.1"/>
    <property type="match status" value="1"/>
</dbReference>
<feature type="binding site" evidence="8">
    <location>
        <position position="35"/>
    </location>
    <ligand>
        <name>phosphate</name>
        <dbReference type="ChEBI" id="CHEBI:43474"/>
    </ligand>
</feature>
<dbReference type="UniPathway" id="UPA00606"/>
<dbReference type="AlphaFoldDB" id="A0A173X7Z9"/>
<comment type="function">
    <text evidence="1">The purine nucleoside phosphorylases catalyze the phosphorolytic breakdown of the N-glycosidic bond in the beta-(deoxy)ribonucleoside molecules, with the formation of the corresponding free purine bases and pentose-1-phosphate. Cleaves guanosine, inosine, 2'-deoxyguanosine and 2'-deoxyinosine.</text>
</comment>
<evidence type="ECO:0000256" key="8">
    <source>
        <dbReference type="PIRSR" id="PIRSR000477-2"/>
    </source>
</evidence>
<evidence type="ECO:0000256" key="6">
    <source>
        <dbReference type="ARBA" id="ARBA00048556"/>
    </source>
</evidence>
<evidence type="ECO:0000256" key="5">
    <source>
        <dbReference type="ARBA" id="ARBA00022679"/>
    </source>
</evidence>
<dbReference type="PANTHER" id="PTHR11904">
    <property type="entry name" value="METHYLTHIOADENOSINE/PURINE NUCLEOSIDE PHOSPHORYLASE"/>
    <property type="match status" value="1"/>
</dbReference>
<feature type="binding site" evidence="8">
    <location>
        <position position="240"/>
    </location>
    <ligand>
        <name>a purine D-ribonucleoside</name>
        <dbReference type="ChEBI" id="CHEBI:142355"/>
    </ligand>
</feature>
<keyword evidence="5 7" id="KW-0808">Transferase</keyword>
<dbReference type="Gene3D" id="3.40.50.1580">
    <property type="entry name" value="Nucleoside phosphorylase domain"/>
    <property type="match status" value="1"/>
</dbReference>
<evidence type="ECO:0000256" key="1">
    <source>
        <dbReference type="ARBA" id="ARBA00002678"/>
    </source>
</evidence>